<name>A0A5D3DRQ1_CUCMM</name>
<dbReference type="GO" id="GO:0003964">
    <property type="term" value="F:RNA-directed DNA polymerase activity"/>
    <property type="evidence" value="ECO:0007669"/>
    <property type="project" value="UniProtKB-KW"/>
</dbReference>
<keyword evidence="4" id="KW-0540">Nuclease</keyword>
<keyword evidence="5" id="KW-0255">Endonuclease</keyword>
<dbReference type="Pfam" id="PF00078">
    <property type="entry name" value="RVT_1"/>
    <property type="match status" value="2"/>
</dbReference>
<dbReference type="PANTHER" id="PTHR24559:SF444">
    <property type="entry name" value="REVERSE TRANSCRIPTASE DOMAIN-CONTAINING PROTEIN"/>
    <property type="match status" value="1"/>
</dbReference>
<keyword evidence="3" id="KW-0548">Nucleotidyltransferase</keyword>
<dbReference type="InterPro" id="IPR021109">
    <property type="entry name" value="Peptidase_aspartic_dom_sf"/>
</dbReference>
<dbReference type="Gene3D" id="1.10.340.70">
    <property type="match status" value="1"/>
</dbReference>
<evidence type="ECO:0000259" key="10">
    <source>
        <dbReference type="Pfam" id="PF17919"/>
    </source>
</evidence>
<evidence type="ECO:0000256" key="8">
    <source>
        <dbReference type="SAM" id="MobiDB-lite"/>
    </source>
</evidence>
<dbReference type="Proteomes" id="UP000321947">
    <property type="component" value="Unassembled WGS sequence"/>
</dbReference>
<dbReference type="FunFam" id="3.10.10.10:FF:000007">
    <property type="entry name" value="Retrovirus-related Pol polyprotein from transposon 17.6-like Protein"/>
    <property type="match status" value="1"/>
</dbReference>
<evidence type="ECO:0000313" key="15">
    <source>
        <dbReference type="Proteomes" id="UP000321947"/>
    </source>
</evidence>
<evidence type="ECO:0000256" key="2">
    <source>
        <dbReference type="ARBA" id="ARBA00022679"/>
    </source>
</evidence>
<feature type="domain" description="Reverse transcriptase" evidence="9">
    <location>
        <begin position="253"/>
        <end position="332"/>
    </location>
</feature>
<dbReference type="InterPro" id="IPR043502">
    <property type="entry name" value="DNA/RNA_pol_sf"/>
</dbReference>
<dbReference type="EMBL" id="SSTE01000699">
    <property type="protein sequence ID" value="KAA0067037.1"/>
    <property type="molecule type" value="Genomic_DNA"/>
</dbReference>
<keyword evidence="7" id="KW-0695">RNA-directed DNA polymerase</keyword>
<gene>
    <name evidence="13" type="ORF">E5676_scaffold14G00410</name>
    <name evidence="12" type="ORF">E6C27_scaffold38G00770</name>
</gene>
<evidence type="ECO:0000256" key="6">
    <source>
        <dbReference type="ARBA" id="ARBA00022801"/>
    </source>
</evidence>
<dbReference type="InterPro" id="IPR041588">
    <property type="entry name" value="Integrase_H2C2"/>
</dbReference>
<dbReference type="Pfam" id="PF17921">
    <property type="entry name" value="Integrase_H2C2"/>
    <property type="match status" value="1"/>
</dbReference>
<evidence type="ECO:0000256" key="4">
    <source>
        <dbReference type="ARBA" id="ARBA00022722"/>
    </source>
</evidence>
<dbReference type="CDD" id="cd00303">
    <property type="entry name" value="retropepsin_like"/>
    <property type="match status" value="1"/>
</dbReference>
<dbReference type="SUPFAM" id="SSF56672">
    <property type="entry name" value="DNA/RNA polymerases"/>
    <property type="match status" value="2"/>
</dbReference>
<evidence type="ECO:0000256" key="5">
    <source>
        <dbReference type="ARBA" id="ARBA00022759"/>
    </source>
</evidence>
<evidence type="ECO:0000313" key="12">
    <source>
        <dbReference type="EMBL" id="KAA0067037.1"/>
    </source>
</evidence>
<keyword evidence="1" id="KW-0645">Protease</keyword>
<dbReference type="CDD" id="cd01647">
    <property type="entry name" value="RT_LTR"/>
    <property type="match status" value="2"/>
</dbReference>
<keyword evidence="6" id="KW-0378">Hydrolase</keyword>
<dbReference type="EMBL" id="SSTD01003480">
    <property type="protein sequence ID" value="TYK26274.1"/>
    <property type="molecule type" value="Genomic_DNA"/>
</dbReference>
<sequence>MVQTRIEERLEVFDQEITGLKKEMSKMPTIKASLSEIAKNFELMRLQSEKQQQLLLMLMESNAKECSMRSERLMESDRNEKKSDNDENVADRYKFKKVEMPVFNREDPDSWLLHAEKDAVAIFLRGDSSGLEKLGTVIFIPRETSLHQGSLTKARVSLKNMIKSWGEKDEGFLIECLAIEVEGIIKNECCKVDIQKNPTLCFQSWISLQTSLNGQISRGPKETLNIKGDPSITKARMSLKNTIKSWGEKEEVEELFDELRSASLFSNIDLKSEYHQIRMVDEDIEKTAFRTHEGHYEFLVMPFGLTNAPAMFQALMNAIFKPYLRKKHELYANKKKCSFALSKIEYLGHFISGRCGRVWFHSSAILSQLLKKGGFKRNEEAEEAFEKLKQAMMSLPVLALPNFNQPFKIETDASGYDVGVVLIQSKRPIAYYNHTLALKNRARPMYKRELMVVVLVVQRWRPYLLGGKFFVKTDQRSLKFSLEQRVIQPQYQKWIAKLLGYSFKVIYKPGLENKTTNALSRKPTDVQFFGISILVTVDLNIIKEEVESDSKLQKVIIDLNESEEQKEIVGDHSRFLRTYKRVVSELYWEGMKVDIKKQCEECLMCQRNKTFALSPAGLLVLLEIPQSIWSDISMHFMDGLPKTNGFEVILIVVDHLNRNKIFLDHFWKEMFKLSGGIRKYMKPVRGKHVEVGRIAMKPIKRMHVEVGRKARRSGTSRWGPQVSSEKLKGARGNIRGYGNFGVKNREALVFPCEEEDRVQRTTMARMVEERLEVVEQGMQRQSIIKENIALLSKNITEINSQIDKQYQQQQVILKYIEWDYQRRLNRKETEEGSTNQVTKAESVIPVTSLESKEEVKTKEERALDRSKFKKIEKPNFYGTDPNSWLFRPDRYFKIHNLSNSEKLTVAQISFNGLALDWFLTIKQETTVEEYRNRFDKLLAPVAFLPPVMLEETFMNGQNLWLKSEVETLEPVRLAQMMKLALKNENRELVRKECGLISAYGIKAPYTRINRPRTWSQQPRKNYRCKTKENKELRMLLVKEGGEELEIVEEEFFEAKAEIKQVEVHNVENLNIELSINSVVGLTNLGTMKVKGKIGEEEVVILIDCSGTAVKGKGVCNDVEVWVGEWKVNDSFLSLELGGVDIILGMQWLHSLRVTEVDWKNLLLSFYHQGKEITIKGDPSLTKTWLSLKNLVNSWEVEDQGFLVECHATEGKPMREEEQEEELLSPEVTPMAALLKEFASAFEWPEKLPPQRSIDYHIYLKSGTDPVNFCVDYQALNNVTIPDKFPIPVIEELFDELNEANMFSKIDLKTGYHQIRKCPDDIEKTAFRTHEGYYEFLVMPFKLTNAASTFQALMNQVFKPYLRRFVLVFFDDIFVYNNGVDEQCSIWKLS</sequence>
<evidence type="ECO:0000313" key="13">
    <source>
        <dbReference type="EMBL" id="TYK26274.1"/>
    </source>
</evidence>
<dbReference type="InterPro" id="IPR043128">
    <property type="entry name" value="Rev_trsase/Diguanyl_cyclase"/>
</dbReference>
<dbReference type="InterPro" id="IPR053134">
    <property type="entry name" value="RNA-dir_DNA_polymerase"/>
</dbReference>
<comment type="caution">
    <text evidence="13">The sequence shown here is derived from an EMBL/GenBank/DDBJ whole genome shotgun (WGS) entry which is preliminary data.</text>
</comment>
<evidence type="ECO:0000313" key="14">
    <source>
        <dbReference type="Proteomes" id="UP000321393"/>
    </source>
</evidence>
<dbReference type="PANTHER" id="PTHR24559">
    <property type="entry name" value="TRANSPOSON TY3-I GAG-POL POLYPROTEIN"/>
    <property type="match status" value="1"/>
</dbReference>
<feature type="domain" description="Reverse transcriptase" evidence="9">
    <location>
        <begin position="1269"/>
        <end position="1380"/>
    </location>
</feature>
<evidence type="ECO:0000259" key="9">
    <source>
        <dbReference type="Pfam" id="PF00078"/>
    </source>
</evidence>
<keyword evidence="2" id="KW-0808">Transferase</keyword>
<dbReference type="InterPro" id="IPR000477">
    <property type="entry name" value="RT_dom"/>
</dbReference>
<feature type="domain" description="Integrase zinc-binding" evidence="11">
    <location>
        <begin position="570"/>
        <end position="610"/>
    </location>
</feature>
<dbReference type="InterPro" id="IPR041577">
    <property type="entry name" value="RT_RNaseH_2"/>
</dbReference>
<evidence type="ECO:0000256" key="7">
    <source>
        <dbReference type="ARBA" id="ARBA00022918"/>
    </source>
</evidence>
<organism evidence="13 15">
    <name type="scientific">Cucumis melo var. makuwa</name>
    <name type="common">Oriental melon</name>
    <dbReference type="NCBI Taxonomy" id="1194695"/>
    <lineage>
        <taxon>Eukaryota</taxon>
        <taxon>Viridiplantae</taxon>
        <taxon>Streptophyta</taxon>
        <taxon>Embryophyta</taxon>
        <taxon>Tracheophyta</taxon>
        <taxon>Spermatophyta</taxon>
        <taxon>Magnoliopsida</taxon>
        <taxon>eudicotyledons</taxon>
        <taxon>Gunneridae</taxon>
        <taxon>Pentapetalae</taxon>
        <taxon>rosids</taxon>
        <taxon>fabids</taxon>
        <taxon>Cucurbitales</taxon>
        <taxon>Cucurbitaceae</taxon>
        <taxon>Benincaseae</taxon>
        <taxon>Cucumis</taxon>
    </lineage>
</organism>
<dbReference type="GO" id="GO:0008233">
    <property type="term" value="F:peptidase activity"/>
    <property type="evidence" value="ECO:0007669"/>
    <property type="project" value="UniProtKB-KW"/>
</dbReference>
<dbReference type="GO" id="GO:0004519">
    <property type="term" value="F:endonuclease activity"/>
    <property type="evidence" value="ECO:0007669"/>
    <property type="project" value="UniProtKB-KW"/>
</dbReference>
<dbReference type="Gene3D" id="3.30.70.270">
    <property type="match status" value="3"/>
</dbReference>
<accession>A0A5D3DRQ1</accession>
<evidence type="ECO:0000256" key="3">
    <source>
        <dbReference type="ARBA" id="ARBA00022695"/>
    </source>
</evidence>
<reference evidence="14 15" key="1">
    <citation type="submission" date="2019-08" db="EMBL/GenBank/DDBJ databases">
        <title>Draft genome sequences of two oriental melons (Cucumis melo L. var makuwa).</title>
        <authorList>
            <person name="Kwon S.-Y."/>
        </authorList>
    </citation>
    <scope>NUCLEOTIDE SEQUENCE [LARGE SCALE GENOMIC DNA]</scope>
    <source>
        <strain evidence="15">cv. Chang Bougi</strain>
        <strain evidence="14">cv. SW 3</strain>
        <tissue evidence="13">Leaf</tissue>
    </source>
</reference>
<dbReference type="Pfam" id="PF17919">
    <property type="entry name" value="RT_RNaseH_2"/>
    <property type="match status" value="1"/>
</dbReference>
<protein>
    <submittedName>
        <fullName evidence="13">Transposon Tf2-1 polyprotein isoform X1</fullName>
    </submittedName>
</protein>
<dbReference type="Gene3D" id="3.10.10.10">
    <property type="entry name" value="HIV Type 1 Reverse Transcriptase, subunit A, domain 1"/>
    <property type="match status" value="2"/>
</dbReference>
<feature type="region of interest" description="Disordered" evidence="8">
    <location>
        <begin position="67"/>
        <end position="88"/>
    </location>
</feature>
<dbReference type="Proteomes" id="UP000321393">
    <property type="component" value="Unassembled WGS sequence"/>
</dbReference>
<dbReference type="CDD" id="cd09274">
    <property type="entry name" value="RNase_HI_RT_Ty3"/>
    <property type="match status" value="1"/>
</dbReference>
<feature type="domain" description="Reverse transcriptase/retrotransposon-derived protein RNase H-like" evidence="10">
    <location>
        <begin position="378"/>
        <end position="471"/>
    </location>
</feature>
<proteinExistence type="predicted"/>
<dbReference type="GO" id="GO:0006508">
    <property type="term" value="P:proteolysis"/>
    <property type="evidence" value="ECO:0007669"/>
    <property type="project" value="UniProtKB-KW"/>
</dbReference>
<dbReference type="OrthoDB" id="1734478at2759"/>
<dbReference type="Gene3D" id="2.40.70.10">
    <property type="entry name" value="Acid Proteases"/>
    <property type="match status" value="1"/>
</dbReference>
<evidence type="ECO:0000256" key="1">
    <source>
        <dbReference type="ARBA" id="ARBA00022670"/>
    </source>
</evidence>
<evidence type="ECO:0000259" key="11">
    <source>
        <dbReference type="Pfam" id="PF17921"/>
    </source>
</evidence>